<proteinExistence type="predicted"/>
<protein>
    <submittedName>
        <fullName evidence="2">Uncharacterized protein</fullName>
    </submittedName>
</protein>
<evidence type="ECO:0000256" key="1">
    <source>
        <dbReference type="SAM" id="Phobius"/>
    </source>
</evidence>
<reference evidence="2 3" key="1">
    <citation type="submission" date="2019-03" db="EMBL/GenBank/DDBJ databases">
        <title>Genomic Encyclopedia of Type Strains, Phase IV (KMG-IV): sequencing the most valuable type-strain genomes for metagenomic binning, comparative biology and taxonomic classification.</title>
        <authorList>
            <person name="Goeker M."/>
        </authorList>
    </citation>
    <scope>NUCLEOTIDE SEQUENCE [LARGE SCALE GENOMIC DNA]</scope>
    <source>
        <strain evidence="2 3">DSM 102940</strain>
    </source>
</reference>
<keyword evidence="3" id="KW-1185">Reference proteome</keyword>
<comment type="caution">
    <text evidence="2">The sequence shown here is derived from an EMBL/GenBank/DDBJ whole genome shotgun (WGS) entry which is preliminary data.</text>
</comment>
<feature type="transmembrane region" description="Helical" evidence="1">
    <location>
        <begin position="148"/>
        <end position="168"/>
    </location>
</feature>
<dbReference type="Proteomes" id="UP000294919">
    <property type="component" value="Unassembled WGS sequence"/>
</dbReference>
<dbReference type="AlphaFoldDB" id="A0A4R2L1T6"/>
<gene>
    <name evidence="2" type="ORF">EV214_108121</name>
</gene>
<sequence length="169" mass="19197">MRTVLNLIIGLLLSGFGVVLLTRKKIMICRIIEQSFVTIIICSNVVSSNGKAGFRELLWSIGVAIVFIGMINYSSKGKYSIYNMNMREATLLIEETLKEKEDKNLAIEIHSSIINTVDINLNQIRDSEMYSDIYKEIKVRLKFIDEKLFPYAGIIYIIFGSLYLGTAVK</sequence>
<feature type="transmembrane region" description="Helical" evidence="1">
    <location>
        <begin position="57"/>
        <end position="75"/>
    </location>
</feature>
<evidence type="ECO:0000313" key="2">
    <source>
        <dbReference type="EMBL" id="TCO76518.1"/>
    </source>
</evidence>
<evidence type="ECO:0000313" key="3">
    <source>
        <dbReference type="Proteomes" id="UP000294919"/>
    </source>
</evidence>
<name>A0A4R2L1T6_9FIRM</name>
<organism evidence="2 3">
    <name type="scientific">Marinisporobacter balticus</name>
    <dbReference type="NCBI Taxonomy" id="2018667"/>
    <lineage>
        <taxon>Bacteria</taxon>
        <taxon>Bacillati</taxon>
        <taxon>Bacillota</taxon>
        <taxon>Clostridia</taxon>
        <taxon>Peptostreptococcales</taxon>
        <taxon>Thermotaleaceae</taxon>
        <taxon>Marinisporobacter</taxon>
    </lineage>
</organism>
<dbReference type="EMBL" id="SLWV01000008">
    <property type="protein sequence ID" value="TCO76518.1"/>
    <property type="molecule type" value="Genomic_DNA"/>
</dbReference>
<keyword evidence="1" id="KW-0472">Membrane</keyword>
<keyword evidence="1" id="KW-1133">Transmembrane helix</keyword>
<keyword evidence="1" id="KW-0812">Transmembrane</keyword>
<accession>A0A4R2L1T6</accession>
<feature type="transmembrane region" description="Helical" evidence="1">
    <location>
        <begin position="6"/>
        <end position="22"/>
    </location>
</feature>